<organism evidence="2 3">
    <name type="scientific">Kribbella sancticallisti</name>
    <dbReference type="NCBI Taxonomy" id="460087"/>
    <lineage>
        <taxon>Bacteria</taxon>
        <taxon>Bacillati</taxon>
        <taxon>Actinomycetota</taxon>
        <taxon>Actinomycetes</taxon>
        <taxon>Propionibacteriales</taxon>
        <taxon>Kribbellaceae</taxon>
        <taxon>Kribbella</taxon>
    </lineage>
</organism>
<reference evidence="2 3" key="1">
    <citation type="journal article" date="2019" name="Int. J. Syst. Evol. Microbiol.">
        <title>The Global Catalogue of Microorganisms (GCM) 10K type strain sequencing project: providing services to taxonomists for standard genome sequencing and annotation.</title>
        <authorList>
            <consortium name="The Broad Institute Genomics Platform"/>
            <consortium name="The Broad Institute Genome Sequencing Center for Infectious Disease"/>
            <person name="Wu L."/>
            <person name="Ma J."/>
        </authorList>
    </citation>
    <scope>NUCLEOTIDE SEQUENCE [LARGE SCALE GENOMIC DNA]</scope>
    <source>
        <strain evidence="2 3">JCM 14969</strain>
    </source>
</reference>
<evidence type="ECO:0000313" key="2">
    <source>
        <dbReference type="EMBL" id="GAA1599507.1"/>
    </source>
</evidence>
<feature type="region of interest" description="Disordered" evidence="1">
    <location>
        <begin position="1"/>
        <end position="38"/>
    </location>
</feature>
<accession>A0ABN2E888</accession>
<proteinExistence type="predicted"/>
<protein>
    <submittedName>
        <fullName evidence="2">Uncharacterized protein</fullName>
    </submittedName>
</protein>
<dbReference type="EMBL" id="BAAAOS010000048">
    <property type="protein sequence ID" value="GAA1599507.1"/>
    <property type="molecule type" value="Genomic_DNA"/>
</dbReference>
<evidence type="ECO:0000256" key="1">
    <source>
        <dbReference type="SAM" id="MobiDB-lite"/>
    </source>
</evidence>
<feature type="region of interest" description="Disordered" evidence="1">
    <location>
        <begin position="52"/>
        <end position="75"/>
    </location>
</feature>
<comment type="caution">
    <text evidence="2">The sequence shown here is derived from an EMBL/GenBank/DDBJ whole genome shotgun (WGS) entry which is preliminary data.</text>
</comment>
<name>A0ABN2E888_9ACTN</name>
<gene>
    <name evidence="2" type="ORF">GCM10009789_61990</name>
</gene>
<dbReference type="Proteomes" id="UP001500393">
    <property type="component" value="Unassembled WGS sequence"/>
</dbReference>
<keyword evidence="3" id="KW-1185">Reference proteome</keyword>
<evidence type="ECO:0000313" key="3">
    <source>
        <dbReference type="Proteomes" id="UP001500393"/>
    </source>
</evidence>
<sequence>MAASGFAEDDVRPVPEEDEVPGGPVGIEVAEGSEADDAPEAVVAVVVGSGRGVRGEAAAGPPSPGSAPAWSLKWR</sequence>